<evidence type="ECO:0000256" key="4">
    <source>
        <dbReference type="ARBA" id="ARBA00035204"/>
    </source>
</evidence>
<dbReference type="GO" id="GO:0006412">
    <property type="term" value="P:translation"/>
    <property type="evidence" value="ECO:0007669"/>
    <property type="project" value="UniProtKB-UniRule"/>
</dbReference>
<keyword evidence="2 5" id="KW-0689">Ribosomal protein</keyword>
<dbReference type="RefSeq" id="WP_086487210.1">
    <property type="nucleotide sequence ID" value="NZ_MSLT01000006.1"/>
</dbReference>
<comment type="similarity">
    <text evidence="1 5">Belongs to the universal ribosomal protein uL29 family.</text>
</comment>
<dbReference type="AlphaFoldDB" id="A0A251XB05"/>
<reference evidence="6 7" key="1">
    <citation type="submission" date="2016-12" db="EMBL/GenBank/DDBJ databases">
        <title>Thioflexothrix psekupsii D3 genome sequencing and assembly.</title>
        <authorList>
            <person name="Fomenkov A."/>
            <person name="Vincze T."/>
            <person name="Grabovich M."/>
            <person name="Anton B.P."/>
            <person name="Dubinina G."/>
            <person name="Orlova M."/>
            <person name="Belousova E."/>
            <person name="Roberts R.J."/>
        </authorList>
    </citation>
    <scope>NUCLEOTIDE SEQUENCE [LARGE SCALE GENOMIC DNA]</scope>
    <source>
        <strain evidence="6">D3</strain>
    </source>
</reference>
<protein>
    <recommendedName>
        <fullName evidence="4 5">Large ribosomal subunit protein uL29</fullName>
    </recommendedName>
</protein>
<sequence length="64" mass="7357">MKASELREKSVAELNEELLALGREQFNLRMQKASQRLTNPARIRAARRDVARIKTVLHEKKKAG</sequence>
<evidence type="ECO:0000313" key="6">
    <source>
        <dbReference type="EMBL" id="OUD15611.1"/>
    </source>
</evidence>
<dbReference type="GO" id="GO:0003735">
    <property type="term" value="F:structural constituent of ribosome"/>
    <property type="evidence" value="ECO:0007669"/>
    <property type="project" value="InterPro"/>
</dbReference>
<comment type="caution">
    <text evidence="6">The sequence shown here is derived from an EMBL/GenBank/DDBJ whole genome shotgun (WGS) entry which is preliminary data.</text>
</comment>
<evidence type="ECO:0000256" key="2">
    <source>
        <dbReference type="ARBA" id="ARBA00022980"/>
    </source>
</evidence>
<dbReference type="InterPro" id="IPR018254">
    <property type="entry name" value="Ribosomal_uL29_CS"/>
</dbReference>
<dbReference type="Gene3D" id="1.10.287.310">
    <property type="match status" value="1"/>
</dbReference>
<dbReference type="InterPro" id="IPR036049">
    <property type="entry name" value="Ribosomal_uL29_sf"/>
</dbReference>
<dbReference type="EMBL" id="MSLT01000006">
    <property type="protein sequence ID" value="OUD15611.1"/>
    <property type="molecule type" value="Genomic_DNA"/>
</dbReference>
<accession>A0A251XB05</accession>
<evidence type="ECO:0000256" key="5">
    <source>
        <dbReference type="HAMAP-Rule" id="MF_00374"/>
    </source>
</evidence>
<dbReference type="HAMAP" id="MF_00374">
    <property type="entry name" value="Ribosomal_uL29"/>
    <property type="match status" value="1"/>
</dbReference>
<dbReference type="InterPro" id="IPR050063">
    <property type="entry name" value="Ribosomal_protein_uL29"/>
</dbReference>
<dbReference type="PROSITE" id="PS00579">
    <property type="entry name" value="RIBOSOMAL_L29"/>
    <property type="match status" value="1"/>
</dbReference>
<dbReference type="GO" id="GO:0022625">
    <property type="term" value="C:cytosolic large ribosomal subunit"/>
    <property type="evidence" value="ECO:0007669"/>
    <property type="project" value="TreeGrafter"/>
</dbReference>
<dbReference type="CDD" id="cd00427">
    <property type="entry name" value="Ribosomal_L29_HIP"/>
    <property type="match status" value="1"/>
</dbReference>
<proteinExistence type="inferred from homology"/>
<organism evidence="6 7">
    <name type="scientific">Thioflexithrix psekupsensis</name>
    <dbReference type="NCBI Taxonomy" id="1570016"/>
    <lineage>
        <taxon>Bacteria</taxon>
        <taxon>Pseudomonadati</taxon>
        <taxon>Pseudomonadota</taxon>
        <taxon>Gammaproteobacteria</taxon>
        <taxon>Thiotrichales</taxon>
        <taxon>Thioflexithrix</taxon>
    </lineage>
</organism>
<keyword evidence="3 5" id="KW-0687">Ribonucleoprotein</keyword>
<keyword evidence="7" id="KW-1185">Reference proteome</keyword>
<dbReference type="SUPFAM" id="SSF46561">
    <property type="entry name" value="Ribosomal protein L29 (L29p)"/>
    <property type="match status" value="1"/>
</dbReference>
<gene>
    <name evidence="5" type="primary">rpmC</name>
    <name evidence="6" type="ORF">TPSD3_03580</name>
</gene>
<dbReference type="NCBIfam" id="TIGR00012">
    <property type="entry name" value="L29"/>
    <property type="match status" value="1"/>
</dbReference>
<dbReference type="PANTHER" id="PTHR10916:SF0">
    <property type="entry name" value="LARGE RIBOSOMAL SUBUNIT PROTEIN UL29C"/>
    <property type="match status" value="1"/>
</dbReference>
<name>A0A251XB05_9GAMM</name>
<dbReference type="Proteomes" id="UP000194798">
    <property type="component" value="Unassembled WGS sequence"/>
</dbReference>
<dbReference type="OrthoDB" id="9815192at2"/>
<evidence type="ECO:0000256" key="3">
    <source>
        <dbReference type="ARBA" id="ARBA00023274"/>
    </source>
</evidence>
<dbReference type="FunFam" id="1.10.287.310:FF:000001">
    <property type="entry name" value="50S ribosomal protein L29"/>
    <property type="match status" value="1"/>
</dbReference>
<dbReference type="PANTHER" id="PTHR10916">
    <property type="entry name" value="60S RIBOSOMAL PROTEIN L35/50S RIBOSOMAL PROTEIN L29"/>
    <property type="match status" value="1"/>
</dbReference>
<dbReference type="InterPro" id="IPR001854">
    <property type="entry name" value="Ribosomal_uL29"/>
</dbReference>
<evidence type="ECO:0000313" key="7">
    <source>
        <dbReference type="Proteomes" id="UP000194798"/>
    </source>
</evidence>
<evidence type="ECO:0000256" key="1">
    <source>
        <dbReference type="ARBA" id="ARBA00009254"/>
    </source>
</evidence>
<dbReference type="Pfam" id="PF00831">
    <property type="entry name" value="Ribosomal_L29"/>
    <property type="match status" value="1"/>
</dbReference>